<dbReference type="GO" id="GO:0015031">
    <property type="term" value="P:protein transport"/>
    <property type="evidence" value="ECO:0007669"/>
    <property type="project" value="UniProtKB-KW"/>
</dbReference>
<dbReference type="GO" id="GO:0005525">
    <property type="term" value="F:GTP binding"/>
    <property type="evidence" value="ECO:0007669"/>
    <property type="project" value="UniProtKB-KW"/>
</dbReference>
<evidence type="ECO:0000256" key="2">
    <source>
        <dbReference type="ARBA" id="ARBA00011984"/>
    </source>
</evidence>
<keyword evidence="3" id="KW-0813">Transport</keyword>
<evidence type="ECO:0000256" key="7">
    <source>
        <dbReference type="ARBA" id="ARBA00023134"/>
    </source>
</evidence>
<dbReference type="AlphaFoldDB" id="A0A914PRQ4"/>
<dbReference type="EC" id="3.6.5.2" evidence="2"/>
<organism evidence="11 12">
    <name type="scientific">Panagrolaimus davidi</name>
    <dbReference type="NCBI Taxonomy" id="227884"/>
    <lineage>
        <taxon>Eukaryota</taxon>
        <taxon>Metazoa</taxon>
        <taxon>Ecdysozoa</taxon>
        <taxon>Nematoda</taxon>
        <taxon>Chromadorea</taxon>
        <taxon>Rhabditida</taxon>
        <taxon>Tylenchina</taxon>
        <taxon>Panagrolaimomorpha</taxon>
        <taxon>Panagrolaimoidea</taxon>
        <taxon>Panagrolaimidae</taxon>
        <taxon>Panagrolaimus</taxon>
    </lineage>
</organism>
<keyword evidence="9" id="KW-0636">Prenylation</keyword>
<keyword evidence="6" id="KW-0653">Protein transport</keyword>
<reference evidence="12" key="1">
    <citation type="submission" date="2022-11" db="UniProtKB">
        <authorList>
            <consortium name="WormBaseParasite"/>
        </authorList>
    </citation>
    <scope>IDENTIFICATION</scope>
</reference>
<evidence type="ECO:0000313" key="11">
    <source>
        <dbReference type="Proteomes" id="UP000887578"/>
    </source>
</evidence>
<comment type="catalytic activity">
    <reaction evidence="10">
        <text>GTP + H2O = GDP + phosphate + H(+)</text>
        <dbReference type="Rhea" id="RHEA:19669"/>
        <dbReference type="ChEBI" id="CHEBI:15377"/>
        <dbReference type="ChEBI" id="CHEBI:15378"/>
        <dbReference type="ChEBI" id="CHEBI:37565"/>
        <dbReference type="ChEBI" id="CHEBI:43474"/>
        <dbReference type="ChEBI" id="CHEBI:58189"/>
        <dbReference type="EC" id="3.6.5.2"/>
    </reaction>
    <physiologicalReaction direction="left-to-right" evidence="10">
        <dbReference type="Rhea" id="RHEA:19670"/>
    </physiologicalReaction>
</comment>
<dbReference type="InterPro" id="IPR005225">
    <property type="entry name" value="Small_GTP-bd"/>
</dbReference>
<dbReference type="Proteomes" id="UP000887578">
    <property type="component" value="Unplaced"/>
</dbReference>
<evidence type="ECO:0000256" key="9">
    <source>
        <dbReference type="ARBA" id="ARBA00023289"/>
    </source>
</evidence>
<evidence type="ECO:0000256" key="5">
    <source>
        <dbReference type="ARBA" id="ARBA00022801"/>
    </source>
</evidence>
<keyword evidence="8" id="KW-0449">Lipoprotein</keyword>
<keyword evidence="4" id="KW-0547">Nucleotide-binding</keyword>
<dbReference type="WBParaSite" id="PDA_v2.g213.t1">
    <property type="protein sequence ID" value="PDA_v2.g213.t1"/>
    <property type="gene ID" value="PDA_v2.g213"/>
</dbReference>
<dbReference type="InterPro" id="IPR050227">
    <property type="entry name" value="Rab"/>
</dbReference>
<dbReference type="PRINTS" id="PR00449">
    <property type="entry name" value="RASTRNSFRMNG"/>
</dbReference>
<name>A0A914PRQ4_9BILA</name>
<evidence type="ECO:0000256" key="8">
    <source>
        <dbReference type="ARBA" id="ARBA00023288"/>
    </source>
</evidence>
<evidence type="ECO:0000256" key="3">
    <source>
        <dbReference type="ARBA" id="ARBA00022448"/>
    </source>
</evidence>
<dbReference type="SMART" id="SM00174">
    <property type="entry name" value="RHO"/>
    <property type="match status" value="1"/>
</dbReference>
<dbReference type="PROSITE" id="PS51419">
    <property type="entry name" value="RAB"/>
    <property type="match status" value="1"/>
</dbReference>
<dbReference type="GO" id="GO:0003925">
    <property type="term" value="F:G protein activity"/>
    <property type="evidence" value="ECO:0007669"/>
    <property type="project" value="UniProtKB-EC"/>
</dbReference>
<keyword evidence="5" id="KW-0378">Hydrolase</keyword>
<dbReference type="InterPro" id="IPR001806">
    <property type="entry name" value="Small_GTPase"/>
</dbReference>
<dbReference type="PROSITE" id="PS51421">
    <property type="entry name" value="RAS"/>
    <property type="match status" value="1"/>
</dbReference>
<dbReference type="SMART" id="SM00175">
    <property type="entry name" value="RAB"/>
    <property type="match status" value="1"/>
</dbReference>
<comment type="similarity">
    <text evidence="1">Belongs to the small GTPase superfamily. Rab family.</text>
</comment>
<evidence type="ECO:0000256" key="10">
    <source>
        <dbReference type="ARBA" id="ARBA00047660"/>
    </source>
</evidence>
<dbReference type="Gene3D" id="3.40.50.300">
    <property type="entry name" value="P-loop containing nucleotide triphosphate hydrolases"/>
    <property type="match status" value="1"/>
</dbReference>
<dbReference type="PROSITE" id="PS51420">
    <property type="entry name" value="RHO"/>
    <property type="match status" value="1"/>
</dbReference>
<dbReference type="PANTHER" id="PTHR47977">
    <property type="entry name" value="RAS-RELATED PROTEIN RAB"/>
    <property type="match status" value="1"/>
</dbReference>
<protein>
    <recommendedName>
        <fullName evidence="2">small monomeric GTPase</fullName>
        <ecNumber evidence="2">3.6.5.2</ecNumber>
    </recommendedName>
</protein>
<evidence type="ECO:0000256" key="1">
    <source>
        <dbReference type="ARBA" id="ARBA00006270"/>
    </source>
</evidence>
<dbReference type="SUPFAM" id="SSF52540">
    <property type="entry name" value="P-loop containing nucleoside triphosphate hydrolases"/>
    <property type="match status" value="1"/>
</dbReference>
<dbReference type="SMART" id="SM00173">
    <property type="entry name" value="RAS"/>
    <property type="match status" value="1"/>
</dbReference>
<keyword evidence="7" id="KW-0342">GTP-binding</keyword>
<dbReference type="InterPro" id="IPR025662">
    <property type="entry name" value="Sigma_54_int_dom_ATP-bd_1"/>
</dbReference>
<evidence type="ECO:0000256" key="6">
    <source>
        <dbReference type="ARBA" id="ARBA00022927"/>
    </source>
</evidence>
<dbReference type="SMART" id="SM00176">
    <property type="entry name" value="RAN"/>
    <property type="match status" value="1"/>
</dbReference>
<dbReference type="SMART" id="SM00177">
    <property type="entry name" value="ARF"/>
    <property type="match status" value="1"/>
</dbReference>
<evidence type="ECO:0000313" key="12">
    <source>
        <dbReference type="WBParaSite" id="PDA_v2.g213.t1"/>
    </source>
</evidence>
<dbReference type="Pfam" id="PF00071">
    <property type="entry name" value="Ras"/>
    <property type="match status" value="1"/>
</dbReference>
<sequence>MPGNEGENTLTTLKILIIGESGVGKSSLMLRFVDDTFDPEISATIGVDFRVTTINIDNNFVKLAIWDTAGQERFRTLTPSYYRGGQGIICVYDVSSRASFDKLGHWIAELDTYCTKSDAVKMLVGNKIDVEGRVVTREEGLQFAKKHKMLFIEASAKTREGVQFAFEELIEKILQTPGLWEASHGGNVNLKRQRETDDAPSSCTC</sequence>
<proteinExistence type="inferred from homology"/>
<dbReference type="NCBIfam" id="TIGR00231">
    <property type="entry name" value="small_GTP"/>
    <property type="match status" value="1"/>
</dbReference>
<dbReference type="PROSITE" id="PS00675">
    <property type="entry name" value="SIGMA54_INTERACT_1"/>
    <property type="match status" value="1"/>
</dbReference>
<dbReference type="CDD" id="cd01863">
    <property type="entry name" value="Rab18"/>
    <property type="match status" value="1"/>
</dbReference>
<dbReference type="InterPro" id="IPR027417">
    <property type="entry name" value="P-loop_NTPase"/>
</dbReference>
<keyword evidence="11" id="KW-1185">Reference proteome</keyword>
<evidence type="ECO:0000256" key="4">
    <source>
        <dbReference type="ARBA" id="ARBA00022741"/>
    </source>
</evidence>
<dbReference type="FunFam" id="3.40.50.300:FF:000430">
    <property type="entry name" value="Probable Ras-related protein Rab-18"/>
    <property type="match status" value="1"/>
</dbReference>
<accession>A0A914PRQ4</accession>